<evidence type="ECO:0000256" key="1">
    <source>
        <dbReference type="SAM" id="MobiDB-lite"/>
    </source>
</evidence>
<organism evidence="2 3">
    <name type="scientific">Streptomyces minutiscleroticus</name>
    <dbReference type="NCBI Taxonomy" id="68238"/>
    <lineage>
        <taxon>Bacteria</taxon>
        <taxon>Bacillati</taxon>
        <taxon>Actinomycetota</taxon>
        <taxon>Actinomycetes</taxon>
        <taxon>Kitasatosporales</taxon>
        <taxon>Streptomycetaceae</taxon>
        <taxon>Streptomyces</taxon>
    </lineage>
</organism>
<feature type="compositionally biased region" description="Basic and acidic residues" evidence="1">
    <location>
        <begin position="149"/>
        <end position="163"/>
    </location>
</feature>
<evidence type="ECO:0000313" key="2">
    <source>
        <dbReference type="EMBL" id="GGY08594.1"/>
    </source>
</evidence>
<reference evidence="2" key="2">
    <citation type="submission" date="2020-09" db="EMBL/GenBank/DDBJ databases">
        <authorList>
            <person name="Sun Q."/>
            <person name="Ohkuma M."/>
        </authorList>
    </citation>
    <scope>NUCLEOTIDE SEQUENCE</scope>
    <source>
        <strain evidence="2">JCM 4790</strain>
    </source>
</reference>
<proteinExistence type="predicted"/>
<keyword evidence="3" id="KW-1185">Reference proteome</keyword>
<feature type="region of interest" description="Disordered" evidence="1">
    <location>
        <begin position="1"/>
        <end position="36"/>
    </location>
</feature>
<name>A0A918U8C9_9ACTN</name>
<feature type="compositionally biased region" description="Polar residues" evidence="1">
    <location>
        <begin position="1"/>
        <end position="15"/>
    </location>
</feature>
<dbReference type="Proteomes" id="UP000619244">
    <property type="component" value="Unassembled WGS sequence"/>
</dbReference>
<sequence length="237" mass="25682">MNGAATFSGSRASTSDLHRSMTPRRTASCPAVPERLARDTGARAVCISDGGITGPAFHDHVRRSRRPVLNCPKAQTTPSPPDPVARPVVGPKVYRTWSLVWRRSEARAAVLSTVEALTDGVRRPRPERPGRVAARRRPARAVTRLQRTGADRPSRNTSKDHRGTAVRCTSPPVRQPDPTAEPRAPKAGWRSRPPLAHWARAQSALTPTGSAPVNRTRSLQVVRKTVCASPAPAQTYG</sequence>
<feature type="compositionally biased region" description="Basic and acidic residues" evidence="1">
    <location>
        <begin position="121"/>
        <end position="130"/>
    </location>
</feature>
<feature type="region of interest" description="Disordered" evidence="1">
    <location>
        <begin position="121"/>
        <end position="217"/>
    </location>
</feature>
<gene>
    <name evidence="2" type="ORF">GCM10010358_71970</name>
</gene>
<accession>A0A918U8C9</accession>
<comment type="caution">
    <text evidence="2">The sequence shown here is derived from an EMBL/GenBank/DDBJ whole genome shotgun (WGS) entry which is preliminary data.</text>
</comment>
<dbReference type="EMBL" id="BMVU01000067">
    <property type="protein sequence ID" value="GGY08594.1"/>
    <property type="molecule type" value="Genomic_DNA"/>
</dbReference>
<protein>
    <submittedName>
        <fullName evidence="2">Uncharacterized protein</fullName>
    </submittedName>
</protein>
<evidence type="ECO:0000313" key="3">
    <source>
        <dbReference type="Proteomes" id="UP000619244"/>
    </source>
</evidence>
<dbReference type="AlphaFoldDB" id="A0A918U8C9"/>
<feature type="compositionally biased region" description="Polar residues" evidence="1">
    <location>
        <begin position="203"/>
        <end position="217"/>
    </location>
</feature>
<reference evidence="2" key="1">
    <citation type="journal article" date="2014" name="Int. J. Syst. Evol. Microbiol.">
        <title>Complete genome sequence of Corynebacterium casei LMG S-19264T (=DSM 44701T), isolated from a smear-ripened cheese.</title>
        <authorList>
            <consortium name="US DOE Joint Genome Institute (JGI-PGF)"/>
            <person name="Walter F."/>
            <person name="Albersmeier A."/>
            <person name="Kalinowski J."/>
            <person name="Ruckert C."/>
        </authorList>
    </citation>
    <scope>NUCLEOTIDE SEQUENCE</scope>
    <source>
        <strain evidence="2">JCM 4790</strain>
    </source>
</reference>